<dbReference type="Pfam" id="PF01814">
    <property type="entry name" value="Hemerythrin"/>
    <property type="match status" value="1"/>
</dbReference>
<protein>
    <submittedName>
        <fullName evidence="6">Iron-sulfur cluster repair di-iron protein</fullName>
    </submittedName>
</protein>
<dbReference type="Gene3D" id="1.10.3910.10">
    <property type="entry name" value="SP0561-like"/>
    <property type="match status" value="1"/>
</dbReference>
<proteinExistence type="predicted"/>
<accession>A0A8J7JA40</accession>
<comment type="caution">
    <text evidence="6">The sequence shown here is derived from an EMBL/GenBank/DDBJ whole genome shotgun (WGS) entry which is preliminary data.</text>
</comment>
<dbReference type="InterPro" id="IPR019903">
    <property type="entry name" value="RIC_family"/>
</dbReference>
<dbReference type="Gene3D" id="1.20.120.520">
    <property type="entry name" value="nmb1532 protein domain like"/>
    <property type="match status" value="1"/>
</dbReference>
<dbReference type="GO" id="GO:0046872">
    <property type="term" value="F:metal ion binding"/>
    <property type="evidence" value="ECO:0007669"/>
    <property type="project" value="UniProtKB-KW"/>
</dbReference>
<keyword evidence="3" id="KW-0479">Metal-binding</keyword>
<dbReference type="GO" id="GO:0005737">
    <property type="term" value="C:cytoplasm"/>
    <property type="evidence" value="ECO:0007669"/>
    <property type="project" value="UniProtKB-SubCell"/>
</dbReference>
<name>A0A8J7JA40_9BACT</name>
<organism evidence="6 7">
    <name type="scientific">Geomesophilobacter sediminis</name>
    <dbReference type="NCBI Taxonomy" id="2798584"/>
    <lineage>
        <taxon>Bacteria</taxon>
        <taxon>Pseudomonadati</taxon>
        <taxon>Thermodesulfobacteriota</taxon>
        <taxon>Desulfuromonadia</taxon>
        <taxon>Geobacterales</taxon>
        <taxon>Geobacteraceae</taxon>
        <taxon>Geomesophilobacter</taxon>
    </lineage>
</organism>
<evidence type="ECO:0000313" key="6">
    <source>
        <dbReference type="EMBL" id="MBJ6723098.1"/>
    </source>
</evidence>
<evidence type="ECO:0000313" key="7">
    <source>
        <dbReference type="Proteomes" id="UP000636888"/>
    </source>
</evidence>
<dbReference type="Proteomes" id="UP000636888">
    <property type="component" value="Unassembled WGS sequence"/>
</dbReference>
<dbReference type="EMBL" id="JAEMHM010000001">
    <property type="protein sequence ID" value="MBJ6723098.1"/>
    <property type="molecule type" value="Genomic_DNA"/>
</dbReference>
<sequence length="230" mass="25804">MQQTVGEFVAGDYRTAAVFERHGIDFCCGGNVTLDEACQEKGVEPTQLLREVTEATAQPLERGQNFATWELGFLADYIVNTHHTYVREESGTIAGYARKIAEVHGGRHPELLQIADIFDRIAAELKQHMHDEEETLFPAVRRLSAAGREGTGAAAEMDALRSSLRTLRHEHDQVGAAIHEIRALAHDYAVPDDACTTFTLTYRKLEEFEDDLHLHVHLENNILFPKAEKL</sequence>
<dbReference type="NCBIfam" id="TIGR03652">
    <property type="entry name" value="FeS_repair_RIC"/>
    <property type="match status" value="1"/>
</dbReference>
<dbReference type="Pfam" id="PF04405">
    <property type="entry name" value="ScdA_N"/>
    <property type="match status" value="1"/>
</dbReference>
<keyword evidence="2" id="KW-0963">Cytoplasm</keyword>
<comment type="subcellular location">
    <subcellularLocation>
        <location evidence="1">Cytoplasm</location>
    </subcellularLocation>
</comment>
<reference evidence="6" key="1">
    <citation type="submission" date="2020-12" db="EMBL/GenBank/DDBJ databases">
        <title>Geomonas sp. Red875, isolated from river sediment.</title>
        <authorList>
            <person name="Xu Z."/>
            <person name="Zhang Z."/>
            <person name="Masuda Y."/>
            <person name="Itoh H."/>
            <person name="Senoo K."/>
        </authorList>
    </citation>
    <scope>NUCLEOTIDE SEQUENCE</scope>
    <source>
        <strain evidence="6">Red875</strain>
    </source>
</reference>
<gene>
    <name evidence="6" type="primary">ric</name>
    <name evidence="6" type="ORF">JFN93_00125</name>
</gene>
<evidence type="ECO:0000256" key="3">
    <source>
        <dbReference type="ARBA" id="ARBA00022723"/>
    </source>
</evidence>
<evidence type="ECO:0000256" key="4">
    <source>
        <dbReference type="ARBA" id="ARBA00023004"/>
    </source>
</evidence>
<dbReference type="InterPro" id="IPR038062">
    <property type="entry name" value="ScdA-like_N_sf"/>
</dbReference>
<keyword evidence="4" id="KW-0408">Iron</keyword>
<keyword evidence="7" id="KW-1185">Reference proteome</keyword>
<evidence type="ECO:0000256" key="1">
    <source>
        <dbReference type="ARBA" id="ARBA00004496"/>
    </source>
</evidence>
<dbReference type="InterPro" id="IPR012312">
    <property type="entry name" value="Hemerythrin-like"/>
</dbReference>
<dbReference type="AlphaFoldDB" id="A0A8J7JA40"/>
<dbReference type="PANTHER" id="PTHR36438">
    <property type="entry name" value="IRON-SULFUR CLUSTER REPAIR PROTEIN YTFE"/>
    <property type="match status" value="1"/>
</dbReference>
<feature type="domain" description="Hemerythrin-like" evidence="5">
    <location>
        <begin position="77"/>
        <end position="227"/>
    </location>
</feature>
<dbReference type="PANTHER" id="PTHR36438:SF1">
    <property type="entry name" value="IRON-SULFUR CLUSTER REPAIR PROTEIN YTFE"/>
    <property type="match status" value="1"/>
</dbReference>
<evidence type="ECO:0000259" key="5">
    <source>
        <dbReference type="Pfam" id="PF01814"/>
    </source>
</evidence>
<evidence type="ECO:0000256" key="2">
    <source>
        <dbReference type="ARBA" id="ARBA00022490"/>
    </source>
</evidence>